<gene>
    <name evidence="2" type="ORF">HERILL_LOCUS13947</name>
</gene>
<name>A0A7R8Z334_HERIL</name>
<sequence>MAKNDANIVLSNSQGKGTVQYTIVVGGADNTYSWLRNTSDTTVGLDSHTPGLLSPLFPTPVIVRQKHNGQVEVSVPGITDPLLRADAADLEVQSICFYAWNTQSRWFYNCAEKEDSCSVVKRNCAQLNSRKN</sequence>
<dbReference type="InParanoid" id="A0A7R8Z334"/>
<keyword evidence="3" id="KW-1185">Reference proteome</keyword>
<protein>
    <recommendedName>
        <fullName evidence="1">Farnesoic acid O-methyl transferase domain-containing protein</fullName>
    </recommendedName>
</protein>
<dbReference type="Proteomes" id="UP000594454">
    <property type="component" value="Chromosome 5"/>
</dbReference>
<reference evidence="2 3" key="1">
    <citation type="submission" date="2020-11" db="EMBL/GenBank/DDBJ databases">
        <authorList>
            <person name="Wallbank WR R."/>
            <person name="Pardo Diaz C."/>
            <person name="Kozak K."/>
            <person name="Martin S."/>
            <person name="Jiggins C."/>
            <person name="Moest M."/>
            <person name="Warren A I."/>
            <person name="Generalovic N T."/>
            <person name="Byers J.R.P. K."/>
            <person name="Montejo-Kovacevich G."/>
            <person name="Yen C E."/>
        </authorList>
    </citation>
    <scope>NUCLEOTIDE SEQUENCE [LARGE SCALE GENOMIC DNA]</scope>
</reference>
<dbReference type="InterPro" id="IPR022041">
    <property type="entry name" value="Methyltransf_FA"/>
</dbReference>
<dbReference type="EMBL" id="LR899013">
    <property type="protein sequence ID" value="CAD7091532.1"/>
    <property type="molecule type" value="Genomic_DNA"/>
</dbReference>
<evidence type="ECO:0000313" key="3">
    <source>
        <dbReference type="Proteomes" id="UP000594454"/>
    </source>
</evidence>
<feature type="domain" description="Farnesoic acid O-methyl transferase" evidence="1">
    <location>
        <begin position="2"/>
        <end position="111"/>
    </location>
</feature>
<accession>A0A7R8Z334</accession>
<evidence type="ECO:0000259" key="1">
    <source>
        <dbReference type="Pfam" id="PF12248"/>
    </source>
</evidence>
<evidence type="ECO:0000313" key="2">
    <source>
        <dbReference type="EMBL" id="CAD7091532.1"/>
    </source>
</evidence>
<proteinExistence type="predicted"/>
<dbReference type="Pfam" id="PF12248">
    <property type="entry name" value="Methyltransf_FA"/>
    <property type="match status" value="1"/>
</dbReference>
<dbReference type="AlphaFoldDB" id="A0A7R8Z334"/>
<dbReference type="OrthoDB" id="8182187at2759"/>
<organism evidence="2 3">
    <name type="scientific">Hermetia illucens</name>
    <name type="common">Black soldier fly</name>
    <dbReference type="NCBI Taxonomy" id="343691"/>
    <lineage>
        <taxon>Eukaryota</taxon>
        <taxon>Metazoa</taxon>
        <taxon>Ecdysozoa</taxon>
        <taxon>Arthropoda</taxon>
        <taxon>Hexapoda</taxon>
        <taxon>Insecta</taxon>
        <taxon>Pterygota</taxon>
        <taxon>Neoptera</taxon>
        <taxon>Endopterygota</taxon>
        <taxon>Diptera</taxon>
        <taxon>Brachycera</taxon>
        <taxon>Stratiomyomorpha</taxon>
        <taxon>Stratiomyidae</taxon>
        <taxon>Hermetiinae</taxon>
        <taxon>Hermetia</taxon>
    </lineage>
</organism>